<keyword evidence="5" id="KW-1185">Reference proteome</keyword>
<gene>
    <name evidence="4" type="ORF">FHX68_2097</name>
</gene>
<dbReference type="Proteomes" id="UP000319804">
    <property type="component" value="Unassembled WGS sequence"/>
</dbReference>
<dbReference type="InterPro" id="IPR000462">
    <property type="entry name" value="CDP-OH_P_trans"/>
</dbReference>
<comment type="similarity">
    <text evidence="2">Belongs to the CDP-alcohol phosphatidyltransferase class-I family.</text>
</comment>
<keyword evidence="3" id="KW-0812">Transmembrane</keyword>
<accession>A0A4Y3UM88</accession>
<dbReference type="InterPro" id="IPR043130">
    <property type="entry name" value="CDP-OH_PTrfase_TM_dom"/>
</dbReference>
<feature type="transmembrane region" description="Helical" evidence="3">
    <location>
        <begin position="147"/>
        <end position="172"/>
    </location>
</feature>
<dbReference type="InterPro" id="IPR048254">
    <property type="entry name" value="CDP_ALCOHOL_P_TRANSF_CS"/>
</dbReference>
<reference evidence="4 5" key="1">
    <citation type="submission" date="2019-06" db="EMBL/GenBank/DDBJ databases">
        <title>Sequencing the genomes of 1000 actinobacteria strains.</title>
        <authorList>
            <person name="Klenk H.-P."/>
        </authorList>
    </citation>
    <scope>NUCLEOTIDE SEQUENCE [LARGE SCALE GENOMIC DNA]</scope>
    <source>
        <strain evidence="4 5">DSM 20427</strain>
    </source>
</reference>
<evidence type="ECO:0000256" key="3">
    <source>
        <dbReference type="SAM" id="Phobius"/>
    </source>
</evidence>
<evidence type="ECO:0000256" key="1">
    <source>
        <dbReference type="ARBA" id="ARBA00022679"/>
    </source>
</evidence>
<evidence type="ECO:0000256" key="2">
    <source>
        <dbReference type="RuleBase" id="RU003750"/>
    </source>
</evidence>
<dbReference type="Gene3D" id="1.20.120.1760">
    <property type="match status" value="1"/>
</dbReference>
<keyword evidence="3" id="KW-1133">Transmembrane helix</keyword>
<keyword evidence="3" id="KW-0472">Membrane</keyword>
<dbReference type="GO" id="GO:0008654">
    <property type="term" value="P:phospholipid biosynthetic process"/>
    <property type="evidence" value="ECO:0007669"/>
    <property type="project" value="InterPro"/>
</dbReference>
<keyword evidence="1 2" id="KW-0808">Transferase</keyword>
<evidence type="ECO:0000313" key="4">
    <source>
        <dbReference type="EMBL" id="TQM98073.1"/>
    </source>
</evidence>
<protein>
    <submittedName>
        <fullName evidence="4">CDP-alcohol phosphatidyltransferase-like enzyme</fullName>
    </submittedName>
</protein>
<dbReference type="EMBL" id="VFPS01000003">
    <property type="protein sequence ID" value="TQM98073.1"/>
    <property type="molecule type" value="Genomic_DNA"/>
</dbReference>
<dbReference type="GO" id="GO:0016780">
    <property type="term" value="F:phosphotransferase activity, for other substituted phosphate groups"/>
    <property type="evidence" value="ECO:0007669"/>
    <property type="project" value="InterPro"/>
</dbReference>
<evidence type="ECO:0000313" key="5">
    <source>
        <dbReference type="Proteomes" id="UP000319804"/>
    </source>
</evidence>
<dbReference type="Pfam" id="PF01066">
    <property type="entry name" value="CDP-OH_P_transf"/>
    <property type="match status" value="1"/>
</dbReference>
<dbReference type="OrthoDB" id="7390033at2"/>
<feature type="transmembrane region" description="Helical" evidence="3">
    <location>
        <begin position="193"/>
        <end position="212"/>
    </location>
</feature>
<organism evidence="4 5">
    <name type="scientific">Microbacterium lacticum</name>
    <dbReference type="NCBI Taxonomy" id="33885"/>
    <lineage>
        <taxon>Bacteria</taxon>
        <taxon>Bacillati</taxon>
        <taxon>Actinomycetota</taxon>
        <taxon>Actinomycetes</taxon>
        <taxon>Micrococcales</taxon>
        <taxon>Microbacteriaceae</taxon>
        <taxon>Microbacterium</taxon>
    </lineage>
</organism>
<name>A0A4Y3UM88_9MICO</name>
<sequence length="246" mass="26261">MTTVRGARPGLEETLGRLRAAQKGHARGAPAYSVYVNRRIGRLLAAFAFRAGLSPNQVTALSALHTFAGIALIATVPNDPWVGFAAAALLALGYAWDSADGQVARLSGGGSIAGEWLDHFVDAIKISTLHLAVAIGLYRFAPEIPRVWLLVPLAFSAVATTTFFGMLLNDLLKGARGVPSTHARGGGTFTRSMMLLPTDFGVVCLVFVLWGAPILFLWAYGTLFVFAALFLVAAAAKWFREMQRVG</sequence>
<dbReference type="GO" id="GO:0016020">
    <property type="term" value="C:membrane"/>
    <property type="evidence" value="ECO:0007669"/>
    <property type="project" value="InterPro"/>
</dbReference>
<comment type="caution">
    <text evidence="4">The sequence shown here is derived from an EMBL/GenBank/DDBJ whole genome shotgun (WGS) entry which is preliminary data.</text>
</comment>
<dbReference type="AlphaFoldDB" id="A0A4Y3UM88"/>
<dbReference type="PROSITE" id="PS00379">
    <property type="entry name" value="CDP_ALCOHOL_P_TRANSF"/>
    <property type="match status" value="1"/>
</dbReference>
<proteinExistence type="inferred from homology"/>
<dbReference type="RefSeq" id="WP_141380993.1">
    <property type="nucleotide sequence ID" value="NZ_VFPS01000003.1"/>
</dbReference>
<feature type="transmembrane region" description="Helical" evidence="3">
    <location>
        <begin position="218"/>
        <end position="239"/>
    </location>
</feature>